<dbReference type="Proteomes" id="UP000664795">
    <property type="component" value="Unassembled WGS sequence"/>
</dbReference>
<feature type="domain" description="UDP-glucose/GDP-mannose dehydrogenase C-terminal" evidence="12">
    <location>
        <begin position="315"/>
        <end position="417"/>
    </location>
</feature>
<keyword evidence="14" id="KW-1185">Reference proteome</keyword>
<dbReference type="Gene3D" id="3.40.50.720">
    <property type="entry name" value="NAD(P)-binding Rossmann-like Domain"/>
    <property type="match status" value="2"/>
</dbReference>
<dbReference type="SUPFAM" id="SSF51735">
    <property type="entry name" value="NAD(P)-binding Rossmann-fold domains"/>
    <property type="match status" value="1"/>
</dbReference>
<dbReference type="InterPro" id="IPR014026">
    <property type="entry name" value="UDP-Glc/GDP-Man_DH_dimer"/>
</dbReference>
<protein>
    <recommendedName>
        <fullName evidence="4 8">UDP-glucose 6-dehydrogenase</fullName>
        <ecNumber evidence="3 8">1.1.1.22</ecNumber>
    </recommendedName>
</protein>
<dbReference type="EMBL" id="JAFMYU010000020">
    <property type="protein sequence ID" value="MBO0933470.1"/>
    <property type="molecule type" value="Genomic_DNA"/>
</dbReference>
<feature type="binding site" evidence="10">
    <location>
        <begin position="250"/>
        <end position="254"/>
    </location>
    <ligand>
        <name>substrate</name>
    </ligand>
</feature>
<evidence type="ECO:0000256" key="8">
    <source>
        <dbReference type="PIRNR" id="PIRNR000124"/>
    </source>
</evidence>
<dbReference type="RefSeq" id="WP_207337437.1">
    <property type="nucleotide sequence ID" value="NZ_JAFMYU010000020.1"/>
</dbReference>
<evidence type="ECO:0000256" key="11">
    <source>
        <dbReference type="PIRSR" id="PIRSR500134-3"/>
    </source>
</evidence>
<feature type="active site" description="Nucleophile" evidence="9">
    <location>
        <position position="261"/>
    </location>
</feature>
<dbReference type="NCBIfam" id="TIGR03026">
    <property type="entry name" value="NDP-sugDHase"/>
    <property type="match status" value="1"/>
</dbReference>
<evidence type="ECO:0000256" key="2">
    <source>
        <dbReference type="ARBA" id="ARBA00006601"/>
    </source>
</evidence>
<evidence type="ECO:0000313" key="14">
    <source>
        <dbReference type="Proteomes" id="UP000664795"/>
    </source>
</evidence>
<evidence type="ECO:0000256" key="10">
    <source>
        <dbReference type="PIRSR" id="PIRSR500134-2"/>
    </source>
</evidence>
<proteinExistence type="inferred from homology"/>
<dbReference type="PANTHER" id="PTHR43750:SF3">
    <property type="entry name" value="UDP-GLUCOSE 6-DEHYDROGENASE TUAD"/>
    <property type="match status" value="1"/>
</dbReference>
<dbReference type="InterPro" id="IPR036220">
    <property type="entry name" value="UDP-Glc/GDP-Man_DH_C_sf"/>
</dbReference>
<feature type="binding site" evidence="10">
    <location>
        <begin position="150"/>
        <end position="153"/>
    </location>
    <ligand>
        <name>substrate</name>
    </ligand>
</feature>
<feature type="binding site" evidence="11">
    <location>
        <position position="264"/>
    </location>
    <ligand>
        <name>NAD(+)</name>
        <dbReference type="ChEBI" id="CHEBI:57540"/>
    </ligand>
</feature>
<organism evidence="13 14">
    <name type="scientific">Fibrella aquatilis</name>
    <dbReference type="NCBI Taxonomy" id="2817059"/>
    <lineage>
        <taxon>Bacteria</taxon>
        <taxon>Pseudomonadati</taxon>
        <taxon>Bacteroidota</taxon>
        <taxon>Cytophagia</taxon>
        <taxon>Cytophagales</taxon>
        <taxon>Spirosomataceae</taxon>
        <taxon>Fibrella</taxon>
    </lineage>
</organism>
<name>A0A939G9I2_9BACT</name>
<dbReference type="GO" id="GO:0000271">
    <property type="term" value="P:polysaccharide biosynthetic process"/>
    <property type="evidence" value="ECO:0007669"/>
    <property type="project" value="InterPro"/>
</dbReference>
<reference evidence="13 14" key="1">
    <citation type="submission" date="2021-03" db="EMBL/GenBank/DDBJ databases">
        <title>Fibrella sp. HMF5036 genome sequencing and assembly.</title>
        <authorList>
            <person name="Kang H."/>
            <person name="Kim H."/>
            <person name="Bae S."/>
            <person name="Joh K."/>
        </authorList>
    </citation>
    <scope>NUCLEOTIDE SEQUENCE [LARGE SCALE GENOMIC DNA]</scope>
    <source>
        <strain evidence="13 14">HMF5036</strain>
    </source>
</reference>
<feature type="binding site" evidence="11">
    <location>
        <position position="153"/>
    </location>
    <ligand>
        <name>NAD(+)</name>
        <dbReference type="ChEBI" id="CHEBI:57540"/>
    </ligand>
</feature>
<dbReference type="PIRSF" id="PIRSF500134">
    <property type="entry name" value="UDPglc_DH_bac"/>
    <property type="match status" value="1"/>
</dbReference>
<comment type="caution">
    <text evidence="13">The sequence shown here is derived from an EMBL/GenBank/DDBJ whole genome shotgun (WGS) entry which is preliminary data.</text>
</comment>
<dbReference type="GO" id="GO:0003979">
    <property type="term" value="F:UDP-glucose 6-dehydrogenase activity"/>
    <property type="evidence" value="ECO:0007669"/>
    <property type="project" value="UniProtKB-EC"/>
</dbReference>
<feature type="binding site" evidence="10">
    <location>
        <position position="258"/>
    </location>
    <ligand>
        <name>substrate</name>
    </ligand>
</feature>
<comment type="pathway">
    <text evidence="1">Nucleotide-sugar biosynthesis; UDP-alpha-D-glucuronate biosynthesis; UDP-alpha-D-glucuronate from UDP-alpha-D-glucose: step 1/1.</text>
</comment>
<dbReference type="Pfam" id="PF03721">
    <property type="entry name" value="UDPG_MGDP_dh_N"/>
    <property type="match status" value="1"/>
</dbReference>
<dbReference type="SUPFAM" id="SSF48179">
    <property type="entry name" value="6-phosphogluconate dehydrogenase C-terminal domain-like"/>
    <property type="match status" value="1"/>
</dbReference>
<feature type="binding site" evidence="11">
    <location>
        <position position="86"/>
    </location>
    <ligand>
        <name>NAD(+)</name>
        <dbReference type="ChEBI" id="CHEBI:57540"/>
    </ligand>
</feature>
<evidence type="ECO:0000256" key="4">
    <source>
        <dbReference type="ARBA" id="ARBA00015132"/>
    </source>
</evidence>
<gene>
    <name evidence="13" type="ORF">J2I48_20840</name>
</gene>
<dbReference type="SUPFAM" id="SSF52413">
    <property type="entry name" value="UDP-glucose/GDP-mannose dehydrogenase C-terminal domain"/>
    <property type="match status" value="1"/>
</dbReference>
<feature type="binding site" evidence="11">
    <location>
        <position position="121"/>
    </location>
    <ligand>
        <name>NAD(+)</name>
        <dbReference type="ChEBI" id="CHEBI:57540"/>
    </ligand>
</feature>
<dbReference type="GO" id="GO:0051287">
    <property type="term" value="F:NAD binding"/>
    <property type="evidence" value="ECO:0007669"/>
    <property type="project" value="InterPro"/>
</dbReference>
<keyword evidence="5 8" id="KW-0560">Oxidoreductase</keyword>
<feature type="binding site" evidence="11">
    <location>
        <position position="30"/>
    </location>
    <ligand>
        <name>NAD(+)</name>
        <dbReference type="ChEBI" id="CHEBI:57540"/>
    </ligand>
</feature>
<evidence type="ECO:0000256" key="7">
    <source>
        <dbReference type="ARBA" id="ARBA00047473"/>
    </source>
</evidence>
<evidence type="ECO:0000259" key="12">
    <source>
        <dbReference type="SMART" id="SM00984"/>
    </source>
</evidence>
<evidence type="ECO:0000256" key="5">
    <source>
        <dbReference type="ARBA" id="ARBA00023002"/>
    </source>
</evidence>
<comment type="similarity">
    <text evidence="2 8">Belongs to the UDP-glucose/GDP-mannose dehydrogenase family.</text>
</comment>
<dbReference type="PANTHER" id="PTHR43750">
    <property type="entry name" value="UDP-GLUCOSE 6-DEHYDROGENASE TUAD"/>
    <property type="match status" value="1"/>
</dbReference>
<dbReference type="AlphaFoldDB" id="A0A939G9I2"/>
<evidence type="ECO:0000313" key="13">
    <source>
        <dbReference type="EMBL" id="MBO0933470.1"/>
    </source>
</evidence>
<evidence type="ECO:0000256" key="9">
    <source>
        <dbReference type="PIRSR" id="PIRSR500134-1"/>
    </source>
</evidence>
<accession>A0A939G9I2</accession>
<dbReference type="InterPro" id="IPR036291">
    <property type="entry name" value="NAD(P)-bd_dom_sf"/>
</dbReference>
<dbReference type="InterPro" id="IPR017476">
    <property type="entry name" value="UDP-Glc/GDP-Man"/>
</dbReference>
<feature type="binding site" evidence="10">
    <location>
        <position position="205"/>
    </location>
    <ligand>
        <name>substrate</name>
    </ligand>
</feature>
<comment type="catalytic activity">
    <reaction evidence="7 8">
        <text>UDP-alpha-D-glucose + 2 NAD(+) + H2O = UDP-alpha-D-glucuronate + 2 NADH + 3 H(+)</text>
        <dbReference type="Rhea" id="RHEA:23596"/>
        <dbReference type="ChEBI" id="CHEBI:15377"/>
        <dbReference type="ChEBI" id="CHEBI:15378"/>
        <dbReference type="ChEBI" id="CHEBI:57540"/>
        <dbReference type="ChEBI" id="CHEBI:57945"/>
        <dbReference type="ChEBI" id="CHEBI:58052"/>
        <dbReference type="ChEBI" id="CHEBI:58885"/>
        <dbReference type="EC" id="1.1.1.22"/>
    </reaction>
</comment>
<evidence type="ECO:0000256" key="1">
    <source>
        <dbReference type="ARBA" id="ARBA00004701"/>
    </source>
</evidence>
<dbReference type="PIRSF" id="PIRSF000124">
    <property type="entry name" value="UDPglc_GDPman_dh"/>
    <property type="match status" value="1"/>
</dbReference>
<evidence type="ECO:0000256" key="3">
    <source>
        <dbReference type="ARBA" id="ARBA00012954"/>
    </source>
</evidence>
<dbReference type="InterPro" id="IPR001732">
    <property type="entry name" value="UDP-Glc/GDP-Man_DH_N"/>
</dbReference>
<dbReference type="SMART" id="SM00984">
    <property type="entry name" value="UDPG_MGDP_dh_C"/>
    <property type="match status" value="1"/>
</dbReference>
<evidence type="ECO:0000256" key="6">
    <source>
        <dbReference type="ARBA" id="ARBA00023027"/>
    </source>
</evidence>
<keyword evidence="6 8" id="KW-0520">NAD</keyword>
<dbReference type="Gene3D" id="1.20.5.100">
    <property type="entry name" value="Cytochrome c1, transmembrane anchor, C-terminal"/>
    <property type="match status" value="1"/>
</dbReference>
<dbReference type="InterPro" id="IPR008927">
    <property type="entry name" value="6-PGluconate_DH-like_C_sf"/>
</dbReference>
<dbReference type="Pfam" id="PF03720">
    <property type="entry name" value="UDPG_MGDP_dh_C"/>
    <property type="match status" value="1"/>
</dbReference>
<sequence>MKIAVVGTGYVGLVTGTCFAETGNQVTCVDIDERKVEKLNNRIIPIYEPGLDVLFYRNVEEGRLKFTTNLAEGIKGAEVIFLALPTPPGEDGSADLKYILGVANDLGPILEQYAVIVDKSTVPVGTAEKVHAGIVKNAKVDFDVVSNPEFLREGVAVEDFMKPDRVVIGTKSDKAKAVMNRLYAPLVRQGNPVIFMDERSAEMTKYAANAFLATKITFMNEIANLCEKVGANVDDIRKGIGTDSRIGKRFLFAGIGYGGSCFPKDVQALARTAQDYDYDFKVLQSVMDVNYAQKKRLLPMITNHFGGDLKGKTIAVWGLAFKPYTDDIREAPALDNIRDLLAAGAKVTAYDPEAMDNVRQILGNQVTFAHTSYAALDDADALVIMTEWPMFRTPEFEKMNLLLKNKVIFDGRNVYELDQMRELGYTYYSIGREVINATVEQQA</sequence>
<dbReference type="InterPro" id="IPR014027">
    <property type="entry name" value="UDP-Glc/GDP-Man_DH_C"/>
</dbReference>
<dbReference type="Pfam" id="PF00984">
    <property type="entry name" value="UDPG_MGDP_dh"/>
    <property type="match status" value="1"/>
</dbReference>
<feature type="binding site" evidence="11">
    <location>
        <position position="35"/>
    </location>
    <ligand>
        <name>NAD(+)</name>
        <dbReference type="ChEBI" id="CHEBI:57540"/>
    </ligand>
</feature>
<dbReference type="EC" id="1.1.1.22" evidence="3 8"/>
<feature type="binding site" evidence="10">
    <location>
        <position position="322"/>
    </location>
    <ligand>
        <name>substrate</name>
    </ligand>
</feature>
<feature type="binding site" evidence="11">
    <location>
        <position position="329"/>
    </location>
    <ligand>
        <name>NAD(+)</name>
        <dbReference type="ChEBI" id="CHEBI:57540"/>
    </ligand>
</feature>
<dbReference type="InterPro" id="IPR028357">
    <property type="entry name" value="UDPglc_DH_bac"/>
</dbReference>